<dbReference type="InterPro" id="IPR003849">
    <property type="entry name" value="Preprotein_translocase_YajC"/>
</dbReference>
<evidence type="ECO:0000256" key="3">
    <source>
        <dbReference type="ARBA" id="ARBA00022448"/>
    </source>
</evidence>
<keyword evidence="6" id="KW-0653">Protein transport</keyword>
<dbReference type="Pfam" id="PF02699">
    <property type="entry name" value="YajC"/>
    <property type="match status" value="1"/>
</dbReference>
<accession>A0A173LX13</accession>
<keyword evidence="8" id="KW-0811">Translocation</keyword>
<dbReference type="Proteomes" id="UP000243847">
    <property type="component" value="Chromosome sequence1"/>
</dbReference>
<dbReference type="PANTHER" id="PTHR33909:SF1">
    <property type="entry name" value="SEC TRANSLOCON ACCESSORY COMPLEX SUBUNIT YAJC"/>
    <property type="match status" value="1"/>
</dbReference>
<keyword evidence="7 10" id="KW-1133">Transmembrane helix</keyword>
<evidence type="ECO:0000256" key="10">
    <source>
        <dbReference type="SAM" id="Phobius"/>
    </source>
</evidence>
<dbReference type="SMART" id="SM01323">
    <property type="entry name" value="YajC"/>
    <property type="match status" value="1"/>
</dbReference>
<dbReference type="GO" id="GO:0005886">
    <property type="term" value="C:plasma membrane"/>
    <property type="evidence" value="ECO:0007669"/>
    <property type="project" value="UniProtKB-SubCell"/>
</dbReference>
<feature type="transmembrane region" description="Helical" evidence="10">
    <location>
        <begin position="6"/>
        <end position="23"/>
    </location>
</feature>
<dbReference type="OrthoDB" id="3267178at2"/>
<evidence type="ECO:0000256" key="8">
    <source>
        <dbReference type="ARBA" id="ARBA00023010"/>
    </source>
</evidence>
<comment type="similarity">
    <text evidence="2">Belongs to the YajC family.</text>
</comment>
<sequence length="130" mass="14096">MDPMTLFMMAVLAVLVFFMFRNGQKRKKAAEELQKTVVPGAHVMTTFGVYGTIKSIDDAENIVVLETSPKNTLKLHRQAIARVVENAAAAPTAGESIGADISKLALDPEAEAGALEIDPQFGERKPKNKK</sequence>
<reference evidence="11 12" key="1">
    <citation type="journal article" date="2016" name="Genome Announc.">
        <title>Complete Genome Sequence of Aurantimicrobium minutum Type Strain KNCT, a Planktonic Ultramicrobacterium Isolated from River Water.</title>
        <authorList>
            <person name="Nakai R."/>
            <person name="Fujisawa T."/>
            <person name="Nakamura Y."/>
            <person name="Nishide H."/>
            <person name="Uchiyama I."/>
            <person name="Baba T."/>
            <person name="Toyoda A."/>
            <person name="Fujiyama A."/>
            <person name="Naganuma T."/>
            <person name="Niki H."/>
        </authorList>
    </citation>
    <scope>NUCLEOTIDE SEQUENCE [LARGE SCALE GENOMIC DNA]</scope>
    <source>
        <strain evidence="11 12">KNC</strain>
    </source>
</reference>
<keyword evidence="5 10" id="KW-0812">Transmembrane</keyword>
<dbReference type="KEGG" id="amin:AUMI_15090"/>
<keyword evidence="4" id="KW-1003">Cell membrane</keyword>
<proteinExistence type="inferred from homology"/>
<name>A0A173LX13_9MICO</name>
<protein>
    <submittedName>
        <fullName evidence="11">Preprotein translocase subunit</fullName>
    </submittedName>
</protein>
<comment type="subcellular location">
    <subcellularLocation>
        <location evidence="1">Cell membrane</location>
        <topology evidence="1">Single-pass membrane protein</topology>
    </subcellularLocation>
</comment>
<dbReference type="NCBIfam" id="TIGR00739">
    <property type="entry name" value="yajC"/>
    <property type="match status" value="1"/>
</dbReference>
<evidence type="ECO:0000256" key="7">
    <source>
        <dbReference type="ARBA" id="ARBA00022989"/>
    </source>
</evidence>
<evidence type="ECO:0000313" key="12">
    <source>
        <dbReference type="Proteomes" id="UP000243847"/>
    </source>
</evidence>
<evidence type="ECO:0000256" key="1">
    <source>
        <dbReference type="ARBA" id="ARBA00004162"/>
    </source>
</evidence>
<gene>
    <name evidence="11" type="ORF">AUMI_15090</name>
</gene>
<dbReference type="GeneID" id="80451699"/>
<evidence type="ECO:0000256" key="9">
    <source>
        <dbReference type="ARBA" id="ARBA00023136"/>
    </source>
</evidence>
<evidence type="ECO:0000313" key="11">
    <source>
        <dbReference type="EMBL" id="BAU99051.1"/>
    </source>
</evidence>
<dbReference type="RefSeq" id="WP_096381002.1">
    <property type="nucleotide sequence ID" value="NZ_AP017457.1"/>
</dbReference>
<evidence type="ECO:0000256" key="4">
    <source>
        <dbReference type="ARBA" id="ARBA00022475"/>
    </source>
</evidence>
<keyword evidence="3" id="KW-0813">Transport</keyword>
<dbReference type="PANTHER" id="PTHR33909">
    <property type="entry name" value="SEC TRANSLOCON ACCESSORY COMPLEX SUBUNIT YAJC"/>
    <property type="match status" value="1"/>
</dbReference>
<evidence type="ECO:0000256" key="2">
    <source>
        <dbReference type="ARBA" id="ARBA00006742"/>
    </source>
</evidence>
<evidence type="ECO:0000256" key="6">
    <source>
        <dbReference type="ARBA" id="ARBA00022927"/>
    </source>
</evidence>
<dbReference type="EMBL" id="AP017457">
    <property type="protein sequence ID" value="BAU99051.1"/>
    <property type="molecule type" value="Genomic_DNA"/>
</dbReference>
<evidence type="ECO:0000256" key="5">
    <source>
        <dbReference type="ARBA" id="ARBA00022692"/>
    </source>
</evidence>
<dbReference type="GO" id="GO:0015031">
    <property type="term" value="P:protein transport"/>
    <property type="evidence" value="ECO:0007669"/>
    <property type="project" value="UniProtKB-KW"/>
</dbReference>
<keyword evidence="9 10" id="KW-0472">Membrane</keyword>
<organism evidence="11 12">
    <name type="scientific">Aurantimicrobium minutum</name>
    <dbReference type="NCBI Taxonomy" id="708131"/>
    <lineage>
        <taxon>Bacteria</taxon>
        <taxon>Bacillati</taxon>
        <taxon>Actinomycetota</taxon>
        <taxon>Actinomycetes</taxon>
        <taxon>Micrococcales</taxon>
        <taxon>Microbacteriaceae</taxon>
        <taxon>Aurantimicrobium</taxon>
    </lineage>
</organism>
<dbReference type="AlphaFoldDB" id="A0A173LX13"/>